<dbReference type="GeneID" id="34462338"/>
<accession>A0A1L9VSF6</accession>
<feature type="transmembrane region" description="Helical" evidence="1">
    <location>
        <begin position="80"/>
        <end position="101"/>
    </location>
</feature>
<dbReference type="EMBL" id="KV878892">
    <property type="protein sequence ID" value="OJJ86839.1"/>
    <property type="molecule type" value="Genomic_DNA"/>
</dbReference>
<keyword evidence="1" id="KW-0812">Transmembrane</keyword>
<proteinExistence type="predicted"/>
<reference evidence="3" key="1">
    <citation type="journal article" date="2017" name="Genome Biol.">
        <title>Comparative genomics reveals high biological diversity and specific adaptations in the industrially and medically important fungal genus Aspergillus.</title>
        <authorList>
            <person name="de Vries R.P."/>
            <person name="Riley R."/>
            <person name="Wiebenga A."/>
            <person name="Aguilar-Osorio G."/>
            <person name="Amillis S."/>
            <person name="Uchima C.A."/>
            <person name="Anderluh G."/>
            <person name="Asadollahi M."/>
            <person name="Askin M."/>
            <person name="Barry K."/>
            <person name="Battaglia E."/>
            <person name="Bayram O."/>
            <person name="Benocci T."/>
            <person name="Braus-Stromeyer S.A."/>
            <person name="Caldana C."/>
            <person name="Canovas D."/>
            <person name="Cerqueira G.C."/>
            <person name="Chen F."/>
            <person name="Chen W."/>
            <person name="Choi C."/>
            <person name="Clum A."/>
            <person name="Dos Santos R.A."/>
            <person name="Damasio A.R."/>
            <person name="Diallinas G."/>
            <person name="Emri T."/>
            <person name="Fekete E."/>
            <person name="Flipphi M."/>
            <person name="Freyberg S."/>
            <person name="Gallo A."/>
            <person name="Gournas C."/>
            <person name="Habgood R."/>
            <person name="Hainaut M."/>
            <person name="Harispe M.L."/>
            <person name="Henrissat B."/>
            <person name="Hilden K.S."/>
            <person name="Hope R."/>
            <person name="Hossain A."/>
            <person name="Karabika E."/>
            <person name="Karaffa L."/>
            <person name="Karanyi Z."/>
            <person name="Krasevec N."/>
            <person name="Kuo A."/>
            <person name="Kusch H."/>
            <person name="LaButti K."/>
            <person name="Lagendijk E.L."/>
            <person name="Lapidus A."/>
            <person name="Levasseur A."/>
            <person name="Lindquist E."/>
            <person name="Lipzen A."/>
            <person name="Logrieco A.F."/>
            <person name="MacCabe A."/>
            <person name="Maekelae M.R."/>
            <person name="Malavazi I."/>
            <person name="Melin P."/>
            <person name="Meyer V."/>
            <person name="Mielnichuk N."/>
            <person name="Miskei M."/>
            <person name="Molnar A.P."/>
            <person name="Mule G."/>
            <person name="Ngan C.Y."/>
            <person name="Orejas M."/>
            <person name="Orosz E."/>
            <person name="Ouedraogo J.P."/>
            <person name="Overkamp K.M."/>
            <person name="Park H.-S."/>
            <person name="Perrone G."/>
            <person name="Piumi F."/>
            <person name="Punt P.J."/>
            <person name="Ram A.F."/>
            <person name="Ramon A."/>
            <person name="Rauscher S."/>
            <person name="Record E."/>
            <person name="Riano-Pachon D.M."/>
            <person name="Robert V."/>
            <person name="Roehrig J."/>
            <person name="Ruller R."/>
            <person name="Salamov A."/>
            <person name="Salih N.S."/>
            <person name="Samson R.A."/>
            <person name="Sandor E."/>
            <person name="Sanguinetti M."/>
            <person name="Schuetze T."/>
            <person name="Sepcic K."/>
            <person name="Shelest E."/>
            <person name="Sherlock G."/>
            <person name="Sophianopoulou V."/>
            <person name="Squina F.M."/>
            <person name="Sun H."/>
            <person name="Susca A."/>
            <person name="Todd R.B."/>
            <person name="Tsang A."/>
            <person name="Unkles S.E."/>
            <person name="van de Wiele N."/>
            <person name="van Rossen-Uffink D."/>
            <person name="Oliveira J.V."/>
            <person name="Vesth T.C."/>
            <person name="Visser J."/>
            <person name="Yu J.-H."/>
            <person name="Zhou M."/>
            <person name="Andersen M.R."/>
            <person name="Archer D.B."/>
            <person name="Baker S.E."/>
            <person name="Benoit I."/>
            <person name="Brakhage A.A."/>
            <person name="Braus G.H."/>
            <person name="Fischer R."/>
            <person name="Frisvad J.C."/>
            <person name="Goldman G.H."/>
            <person name="Houbraken J."/>
            <person name="Oakley B."/>
            <person name="Pocsi I."/>
            <person name="Scazzocchio C."/>
            <person name="Seiboth B."/>
            <person name="vanKuyk P.A."/>
            <person name="Wortman J."/>
            <person name="Dyer P.S."/>
            <person name="Grigoriev I.V."/>
        </authorList>
    </citation>
    <scope>NUCLEOTIDE SEQUENCE [LARGE SCALE GENOMIC DNA]</scope>
    <source>
        <strain evidence="3">CBS 516.65</strain>
    </source>
</reference>
<dbReference type="Proteomes" id="UP000184300">
    <property type="component" value="Unassembled WGS sequence"/>
</dbReference>
<protein>
    <submittedName>
        <fullName evidence="2">Uncharacterized protein</fullName>
    </submittedName>
</protein>
<organism evidence="2 3">
    <name type="scientific">Aspergillus glaucus CBS 516.65</name>
    <dbReference type="NCBI Taxonomy" id="1160497"/>
    <lineage>
        <taxon>Eukaryota</taxon>
        <taxon>Fungi</taxon>
        <taxon>Dikarya</taxon>
        <taxon>Ascomycota</taxon>
        <taxon>Pezizomycotina</taxon>
        <taxon>Eurotiomycetes</taxon>
        <taxon>Eurotiomycetidae</taxon>
        <taxon>Eurotiales</taxon>
        <taxon>Aspergillaceae</taxon>
        <taxon>Aspergillus</taxon>
        <taxon>Aspergillus subgen. Aspergillus</taxon>
    </lineage>
</organism>
<dbReference type="RefSeq" id="XP_022403528.1">
    <property type="nucleotide sequence ID" value="XM_022546077.1"/>
</dbReference>
<evidence type="ECO:0000256" key="1">
    <source>
        <dbReference type="SAM" id="Phobius"/>
    </source>
</evidence>
<evidence type="ECO:0000313" key="3">
    <source>
        <dbReference type="Proteomes" id="UP000184300"/>
    </source>
</evidence>
<keyword evidence="3" id="KW-1185">Reference proteome</keyword>
<name>A0A1L9VSF6_ASPGL</name>
<keyword evidence="1" id="KW-0472">Membrane</keyword>
<sequence length="108" mass="12569">MAPHSQPVRSDNKEHYLAQAESLDVSQLQQKWYSDGTQCHGLGIVDNNELNSYLDYCSHQREYRIWREKKKRNLSTGKKGFLSMTSVTALSAFFLCLLAWWRFVDTGH</sequence>
<dbReference type="OrthoDB" id="10542414at2759"/>
<dbReference type="AlphaFoldDB" id="A0A1L9VSF6"/>
<dbReference type="VEuPathDB" id="FungiDB:ASPGLDRAFT_44722"/>
<evidence type="ECO:0000313" key="2">
    <source>
        <dbReference type="EMBL" id="OJJ86839.1"/>
    </source>
</evidence>
<gene>
    <name evidence="2" type="ORF">ASPGLDRAFT_44722</name>
</gene>
<keyword evidence="1" id="KW-1133">Transmembrane helix</keyword>